<evidence type="ECO:0000313" key="2">
    <source>
        <dbReference type="EMBL" id="KAH8023752.1"/>
    </source>
</evidence>
<reference evidence="2" key="2">
    <citation type="submission" date="2021-09" db="EMBL/GenBank/DDBJ databases">
        <authorList>
            <person name="Jia N."/>
            <person name="Wang J."/>
            <person name="Shi W."/>
            <person name="Du L."/>
            <person name="Sun Y."/>
            <person name="Zhan W."/>
            <person name="Jiang J."/>
            <person name="Wang Q."/>
            <person name="Zhang B."/>
            <person name="Ji P."/>
            <person name="Sakyi L.B."/>
            <person name="Cui X."/>
            <person name="Yuan T."/>
            <person name="Jiang B."/>
            <person name="Yang W."/>
            <person name="Lam T.T.-Y."/>
            <person name="Chang Q."/>
            <person name="Ding S."/>
            <person name="Wang X."/>
            <person name="Zhu J."/>
            <person name="Ruan X."/>
            <person name="Zhao L."/>
            <person name="Wei J."/>
            <person name="Que T."/>
            <person name="Du C."/>
            <person name="Cheng J."/>
            <person name="Dai P."/>
            <person name="Han X."/>
            <person name="Huang E."/>
            <person name="Gao Y."/>
            <person name="Liu J."/>
            <person name="Shao H."/>
            <person name="Ye R."/>
            <person name="Li L."/>
            <person name="Wei W."/>
            <person name="Wang X."/>
            <person name="Wang C."/>
            <person name="Huo Q."/>
            <person name="Li W."/>
            <person name="Guo W."/>
            <person name="Chen H."/>
            <person name="Chen S."/>
            <person name="Zhou L."/>
            <person name="Zhou L."/>
            <person name="Ni X."/>
            <person name="Tian J."/>
            <person name="Zhou Y."/>
            <person name="Sheng Y."/>
            <person name="Liu T."/>
            <person name="Pan Y."/>
            <person name="Xia L."/>
            <person name="Li J."/>
            <person name="Zhao F."/>
            <person name="Cao W."/>
        </authorList>
    </citation>
    <scope>NUCLEOTIDE SEQUENCE</scope>
    <source>
        <strain evidence="2">Rmic-2018</strain>
        <tissue evidence="2">Larvae</tissue>
    </source>
</reference>
<evidence type="ECO:0000313" key="3">
    <source>
        <dbReference type="Proteomes" id="UP000821866"/>
    </source>
</evidence>
<accession>A0A9J6DPA4</accession>
<dbReference type="EMBL" id="JABSTU010000008">
    <property type="protein sequence ID" value="KAH8023752.1"/>
    <property type="molecule type" value="Genomic_DNA"/>
</dbReference>
<gene>
    <name evidence="2" type="ORF">HPB51_016491</name>
</gene>
<dbReference type="VEuPathDB" id="VectorBase:LOC119181526"/>
<dbReference type="Proteomes" id="UP000821866">
    <property type="component" value="Chromosome 6"/>
</dbReference>
<name>A0A9J6DPA4_RHIMP</name>
<feature type="region of interest" description="Disordered" evidence="1">
    <location>
        <begin position="49"/>
        <end position="77"/>
    </location>
</feature>
<organism evidence="2 3">
    <name type="scientific">Rhipicephalus microplus</name>
    <name type="common">Cattle tick</name>
    <name type="synonym">Boophilus microplus</name>
    <dbReference type="NCBI Taxonomy" id="6941"/>
    <lineage>
        <taxon>Eukaryota</taxon>
        <taxon>Metazoa</taxon>
        <taxon>Ecdysozoa</taxon>
        <taxon>Arthropoda</taxon>
        <taxon>Chelicerata</taxon>
        <taxon>Arachnida</taxon>
        <taxon>Acari</taxon>
        <taxon>Parasitiformes</taxon>
        <taxon>Ixodida</taxon>
        <taxon>Ixodoidea</taxon>
        <taxon>Ixodidae</taxon>
        <taxon>Rhipicephalinae</taxon>
        <taxon>Rhipicephalus</taxon>
        <taxon>Boophilus</taxon>
    </lineage>
</organism>
<evidence type="ECO:0000256" key="1">
    <source>
        <dbReference type="SAM" id="MobiDB-lite"/>
    </source>
</evidence>
<protein>
    <recommendedName>
        <fullName evidence="4">Tick transposon</fullName>
    </recommendedName>
</protein>
<feature type="region of interest" description="Disordered" evidence="1">
    <location>
        <begin position="250"/>
        <end position="307"/>
    </location>
</feature>
<evidence type="ECO:0008006" key="4">
    <source>
        <dbReference type="Google" id="ProtNLM"/>
    </source>
</evidence>
<proteinExistence type="predicted"/>
<sequence length="381" mass="42819">MAASTKTGYDPSTMQWVDIEVAETREDPIPGEDEYLQIMVRQMQEKLAKMKPRGSTAAAQPQARKTELTPAAGVESPRQLATWKPTHTPRIRSDELVIVLKPKITMDLHAAFGPGGIGTAVQRFTGSTTNAGIYLRVAGVGPKHRCCRCENGKPGLEAHRGHHADDRGPPDNETSESFQRKLEWIDGEILYVRKLGTSNVAVVTFKRRRVPRFIHYCSGNVPERYYKKMVPACYQCIGKFRKALTQRQHGLKNKQKEPSAPLMTDEKAKPMHNKPKPIKAPAGQKSRPPTFGAEDFPSLANPPKQTPPGRCLLDRLLIRHECEIENAERITELWRTKLWVSPLPRNMTREAHQGRRQARAEALEQRLGSRNGVYYVDVAGP</sequence>
<keyword evidence="3" id="KW-1185">Reference proteome</keyword>
<reference evidence="2" key="1">
    <citation type="journal article" date="2020" name="Cell">
        <title>Large-Scale Comparative Analyses of Tick Genomes Elucidate Their Genetic Diversity and Vector Capacities.</title>
        <authorList>
            <consortium name="Tick Genome and Microbiome Consortium (TIGMIC)"/>
            <person name="Jia N."/>
            <person name="Wang J."/>
            <person name="Shi W."/>
            <person name="Du L."/>
            <person name="Sun Y."/>
            <person name="Zhan W."/>
            <person name="Jiang J.F."/>
            <person name="Wang Q."/>
            <person name="Zhang B."/>
            <person name="Ji P."/>
            <person name="Bell-Sakyi L."/>
            <person name="Cui X.M."/>
            <person name="Yuan T.T."/>
            <person name="Jiang B.G."/>
            <person name="Yang W.F."/>
            <person name="Lam T.T."/>
            <person name="Chang Q.C."/>
            <person name="Ding S.J."/>
            <person name="Wang X.J."/>
            <person name="Zhu J.G."/>
            <person name="Ruan X.D."/>
            <person name="Zhao L."/>
            <person name="Wei J.T."/>
            <person name="Ye R.Z."/>
            <person name="Que T.C."/>
            <person name="Du C.H."/>
            <person name="Zhou Y.H."/>
            <person name="Cheng J.X."/>
            <person name="Dai P.F."/>
            <person name="Guo W.B."/>
            <person name="Han X.H."/>
            <person name="Huang E.J."/>
            <person name="Li L.F."/>
            <person name="Wei W."/>
            <person name="Gao Y.C."/>
            <person name="Liu J.Z."/>
            <person name="Shao H.Z."/>
            <person name="Wang X."/>
            <person name="Wang C.C."/>
            <person name="Yang T.C."/>
            <person name="Huo Q.B."/>
            <person name="Li W."/>
            <person name="Chen H.Y."/>
            <person name="Chen S.E."/>
            <person name="Zhou L.G."/>
            <person name="Ni X.B."/>
            <person name="Tian J.H."/>
            <person name="Sheng Y."/>
            <person name="Liu T."/>
            <person name="Pan Y.S."/>
            <person name="Xia L.Y."/>
            <person name="Li J."/>
            <person name="Zhao F."/>
            <person name="Cao W.C."/>
        </authorList>
    </citation>
    <scope>NUCLEOTIDE SEQUENCE</scope>
    <source>
        <strain evidence="2">Rmic-2018</strain>
    </source>
</reference>
<dbReference type="AlphaFoldDB" id="A0A9J6DPA4"/>
<comment type="caution">
    <text evidence="2">The sequence shown here is derived from an EMBL/GenBank/DDBJ whole genome shotgun (WGS) entry which is preliminary data.</text>
</comment>